<sequence>MLASSFFGLQRCATPTPPRGGDIDSIGPVLVLEESTPNFQTNFRPDRIELTFDEWVELDFQQEIVISPPLDLGADNRPQLRRRSLVIPLEGVELRDSVTYVVNIGSAIKDLNEGNPTENLRFVFATGPILDTASVTGSVVDEFTGEPLEAIAVSLYDNLADTAVFTENPTYFAISEEDGTFTIGNVRPGEYRVVALQRNPGATAYYPDYDGVFPPLAVGFRDSTILVSDAENPIGEVRVSPIPVTPLATEVTADEFGLIKIGVNQPAGKVDLRSGREYLRNDLADTIRLYYREPAADTILLGRDSIYSDTVFVSGAMDDAPVLPLTAVGKSTGKVNPGEGIRLVFNRPLSSIDTSLVRLFRDTFVNPVAYTYTIDSVYPAELRLRANWSEAAPYFIELLPTAVTDWYGTSNPDTIARSLNVAAAEEFGVLTVTLANLNSTLDYILRLVDSEGEVIVGTRRFIHERFEYIATYRSLPPGNYLVELIYDSNGNERFDSGDLRFGRQPEVVQRFETEELRANWEVEKSIDLENNQ</sequence>
<name>A0A2S6I3V1_9BACT</name>
<keyword evidence="1" id="KW-0121">Carboxypeptidase</keyword>
<gene>
    <name evidence="1" type="ORF">CLV84_2750</name>
</gene>
<dbReference type="InterPro" id="IPR013784">
    <property type="entry name" value="Carb-bd-like_fold"/>
</dbReference>
<organism evidence="1 2">
    <name type="scientific">Neolewinella xylanilytica</name>
    <dbReference type="NCBI Taxonomy" id="1514080"/>
    <lineage>
        <taxon>Bacteria</taxon>
        <taxon>Pseudomonadati</taxon>
        <taxon>Bacteroidota</taxon>
        <taxon>Saprospiria</taxon>
        <taxon>Saprospirales</taxon>
        <taxon>Lewinellaceae</taxon>
        <taxon>Neolewinella</taxon>
    </lineage>
</organism>
<dbReference type="GO" id="GO:0030246">
    <property type="term" value="F:carbohydrate binding"/>
    <property type="evidence" value="ECO:0007669"/>
    <property type="project" value="InterPro"/>
</dbReference>
<dbReference type="Proteomes" id="UP000237662">
    <property type="component" value="Unassembled WGS sequence"/>
</dbReference>
<dbReference type="Gene3D" id="2.60.40.1120">
    <property type="entry name" value="Carboxypeptidase-like, regulatory domain"/>
    <property type="match status" value="1"/>
</dbReference>
<dbReference type="GO" id="GO:0004180">
    <property type="term" value="F:carboxypeptidase activity"/>
    <property type="evidence" value="ECO:0007669"/>
    <property type="project" value="UniProtKB-KW"/>
</dbReference>
<evidence type="ECO:0000313" key="2">
    <source>
        <dbReference type="Proteomes" id="UP000237662"/>
    </source>
</evidence>
<dbReference type="SUPFAM" id="SSF49452">
    <property type="entry name" value="Starch-binding domain-like"/>
    <property type="match status" value="1"/>
</dbReference>
<evidence type="ECO:0000313" key="1">
    <source>
        <dbReference type="EMBL" id="PPK85843.1"/>
    </source>
</evidence>
<proteinExistence type="predicted"/>
<dbReference type="EMBL" id="PTJC01000006">
    <property type="protein sequence ID" value="PPK85843.1"/>
    <property type="molecule type" value="Genomic_DNA"/>
</dbReference>
<reference evidence="1 2" key="1">
    <citation type="submission" date="2018-02" db="EMBL/GenBank/DDBJ databases">
        <title>Genomic Encyclopedia of Archaeal and Bacterial Type Strains, Phase II (KMG-II): from individual species to whole genera.</title>
        <authorList>
            <person name="Goeker M."/>
        </authorList>
    </citation>
    <scope>NUCLEOTIDE SEQUENCE [LARGE SCALE GENOMIC DNA]</scope>
    <source>
        <strain evidence="1 2">DSM 29526</strain>
    </source>
</reference>
<keyword evidence="1" id="KW-0378">Hydrolase</keyword>
<keyword evidence="2" id="KW-1185">Reference proteome</keyword>
<accession>A0A2S6I3V1</accession>
<protein>
    <submittedName>
        <fullName evidence="1">Carboxypeptidase family protein</fullName>
    </submittedName>
</protein>
<keyword evidence="1" id="KW-0645">Protease</keyword>
<dbReference type="AlphaFoldDB" id="A0A2S6I3V1"/>
<comment type="caution">
    <text evidence="1">The sequence shown here is derived from an EMBL/GenBank/DDBJ whole genome shotgun (WGS) entry which is preliminary data.</text>
</comment>